<dbReference type="OrthoDB" id="4334624at2"/>
<comment type="caution">
    <text evidence="1">The sequence shown here is derived from an EMBL/GenBank/DDBJ whole genome shotgun (WGS) entry which is preliminary data.</text>
</comment>
<proteinExistence type="predicted"/>
<dbReference type="AlphaFoldDB" id="A0A2N8TWV0"/>
<reference evidence="1 2" key="1">
    <citation type="submission" date="2018-01" db="EMBL/GenBank/DDBJ databases">
        <title>Draft genome sequence of Streptomyces sp. 13K301.</title>
        <authorList>
            <person name="Sahin N."/>
            <person name="Saygin H."/>
            <person name="Ay H."/>
        </authorList>
    </citation>
    <scope>NUCLEOTIDE SEQUENCE [LARGE SCALE GENOMIC DNA]</scope>
    <source>
        <strain evidence="1 2">13K301</strain>
    </source>
</reference>
<organism evidence="1 2">
    <name type="scientific">Streptomyces cahuitamycinicus</name>
    <dbReference type="NCBI Taxonomy" id="2070367"/>
    <lineage>
        <taxon>Bacteria</taxon>
        <taxon>Bacillati</taxon>
        <taxon>Actinomycetota</taxon>
        <taxon>Actinomycetes</taxon>
        <taxon>Kitasatosporales</taxon>
        <taxon>Streptomycetaceae</taxon>
        <taxon>Streptomyces</taxon>
    </lineage>
</organism>
<evidence type="ECO:0000313" key="1">
    <source>
        <dbReference type="EMBL" id="PNG23493.1"/>
    </source>
</evidence>
<evidence type="ECO:0000313" key="2">
    <source>
        <dbReference type="Proteomes" id="UP000235943"/>
    </source>
</evidence>
<accession>A0A2N8TWV0</accession>
<keyword evidence="2" id="KW-1185">Reference proteome</keyword>
<name>A0A2N8TWV0_9ACTN</name>
<dbReference type="Proteomes" id="UP000235943">
    <property type="component" value="Unassembled WGS sequence"/>
</dbReference>
<sequence length="97" mass="10610">MVETSDISINCPGASLVTLHDCHPIGGPPEEAQCDSGWVHERPRPVAGPGAVPGVYFDERAAVRCSAKVRDLTGFCNRLRGWWVVKVSGVSRAHHYW</sequence>
<protein>
    <submittedName>
        <fullName evidence="1">Uncharacterized protein</fullName>
    </submittedName>
</protein>
<gene>
    <name evidence="1" type="ORF">C1J00_03725</name>
</gene>
<dbReference type="EMBL" id="POUC01000014">
    <property type="protein sequence ID" value="PNG23493.1"/>
    <property type="molecule type" value="Genomic_DNA"/>
</dbReference>